<dbReference type="SMART" id="SM00854">
    <property type="entry name" value="PGA_cap"/>
    <property type="match status" value="1"/>
</dbReference>
<dbReference type="CDD" id="cd07381">
    <property type="entry name" value="MPP_CapA"/>
    <property type="match status" value="1"/>
</dbReference>
<sequence>MDMLIEKIISIFLCGDVMPGRGIDQILPHPGDPEIYEPCMKSAKWYVYIAEAKNGEINKPVDYSYVWGDALKEFDNKKPDLKIINLETSITSSRDYWKHKEVHYKLNPQNIDVIKNVGIDFTSLANNHVLDWGYKGLDETVKTLNDAKIKFAGAGIDKSLAEKIAVFDLKGKGRVLIYSCGSITSGIPNEWSAENNKAGVNLIPDYSIDTVRNIKEKFDAIRGENDISIVSIHWGGNWGYKIPGAHMEFAHNLVDLAGVNIVHGHSSHHPVGIEVYKNRLILYGCGDFINDYEGITDCEMYREDLALMYFAGFDADTGNISKLKIVPMQIKNFRLNYAGHNDAEWTKNILNREGKAFDTEFKLLSDNSVLYPEMISLF</sequence>
<comment type="similarity">
    <text evidence="1">Belongs to the CapA family.</text>
</comment>
<dbReference type="SUPFAM" id="SSF56300">
    <property type="entry name" value="Metallo-dependent phosphatases"/>
    <property type="match status" value="1"/>
</dbReference>
<feature type="domain" description="Capsule synthesis protein CapA" evidence="2">
    <location>
        <begin position="10"/>
        <end position="292"/>
    </location>
</feature>
<evidence type="ECO:0000256" key="1">
    <source>
        <dbReference type="ARBA" id="ARBA00005662"/>
    </source>
</evidence>
<reference evidence="3" key="1">
    <citation type="journal article" date="2020" name="bioRxiv">
        <title>A rank-normalized archaeal taxonomy based on genome phylogeny resolves widespread incomplete and uneven classifications.</title>
        <authorList>
            <person name="Rinke C."/>
            <person name="Chuvochina M."/>
            <person name="Mussig A.J."/>
            <person name="Chaumeil P.-A."/>
            <person name="Waite D.W."/>
            <person name="Whitman W.B."/>
            <person name="Parks D.H."/>
            <person name="Hugenholtz P."/>
        </authorList>
    </citation>
    <scope>NUCLEOTIDE SEQUENCE</scope>
    <source>
        <strain evidence="3">UBA8876</strain>
    </source>
</reference>
<evidence type="ECO:0000313" key="4">
    <source>
        <dbReference type="Proteomes" id="UP000600774"/>
    </source>
</evidence>
<gene>
    <name evidence="3" type="ORF">HA338_07055</name>
</gene>
<protein>
    <submittedName>
        <fullName evidence="3">CapA family protein</fullName>
    </submittedName>
</protein>
<comment type="caution">
    <text evidence="3">The sequence shown here is derived from an EMBL/GenBank/DDBJ whole genome shotgun (WGS) entry which is preliminary data.</text>
</comment>
<dbReference type="Pfam" id="PF09587">
    <property type="entry name" value="PGA_cap"/>
    <property type="match status" value="1"/>
</dbReference>
<proteinExistence type="inferred from homology"/>
<dbReference type="OMA" id="CGDVMTG"/>
<dbReference type="AlphaFoldDB" id="A0A832W881"/>
<evidence type="ECO:0000313" key="3">
    <source>
        <dbReference type="EMBL" id="HIH93798.1"/>
    </source>
</evidence>
<dbReference type="InterPro" id="IPR029052">
    <property type="entry name" value="Metallo-depent_PP-like"/>
</dbReference>
<dbReference type="PANTHER" id="PTHR33393:SF11">
    <property type="entry name" value="POLYGLUTAMINE SYNTHESIS ACCESSORY PROTEIN RV0574C-RELATED"/>
    <property type="match status" value="1"/>
</dbReference>
<dbReference type="EMBL" id="DUJU01000079">
    <property type="protein sequence ID" value="HIH93798.1"/>
    <property type="molecule type" value="Genomic_DNA"/>
</dbReference>
<dbReference type="Proteomes" id="UP000600774">
    <property type="component" value="Unassembled WGS sequence"/>
</dbReference>
<name>A0A832W881_9EURY</name>
<organism evidence="3 4">
    <name type="scientific">Methanosarcina acetivorans</name>
    <dbReference type="NCBI Taxonomy" id="2214"/>
    <lineage>
        <taxon>Archaea</taxon>
        <taxon>Methanobacteriati</taxon>
        <taxon>Methanobacteriota</taxon>
        <taxon>Stenosarchaea group</taxon>
        <taxon>Methanomicrobia</taxon>
        <taxon>Methanosarcinales</taxon>
        <taxon>Methanosarcinaceae</taxon>
        <taxon>Methanosarcina</taxon>
    </lineage>
</organism>
<accession>A0A832W881</accession>
<dbReference type="PANTHER" id="PTHR33393">
    <property type="entry name" value="POLYGLUTAMINE SYNTHESIS ACCESSORY PROTEIN RV0574C-RELATED"/>
    <property type="match status" value="1"/>
</dbReference>
<dbReference type="Gene3D" id="3.60.21.10">
    <property type="match status" value="1"/>
</dbReference>
<dbReference type="InterPro" id="IPR052169">
    <property type="entry name" value="CW_Biosynth-Accessory"/>
</dbReference>
<evidence type="ECO:0000259" key="2">
    <source>
        <dbReference type="SMART" id="SM00854"/>
    </source>
</evidence>
<dbReference type="InterPro" id="IPR019079">
    <property type="entry name" value="Capsule_synth_CapA"/>
</dbReference>